<dbReference type="AlphaFoldDB" id="A0A0Q3GM43"/>
<organism evidence="2">
    <name type="scientific">Brachypodium distachyon</name>
    <name type="common">Purple false brome</name>
    <name type="synonym">Trachynia distachya</name>
    <dbReference type="NCBI Taxonomy" id="15368"/>
    <lineage>
        <taxon>Eukaryota</taxon>
        <taxon>Viridiplantae</taxon>
        <taxon>Streptophyta</taxon>
        <taxon>Embryophyta</taxon>
        <taxon>Tracheophyta</taxon>
        <taxon>Spermatophyta</taxon>
        <taxon>Magnoliopsida</taxon>
        <taxon>Liliopsida</taxon>
        <taxon>Poales</taxon>
        <taxon>Poaceae</taxon>
        <taxon>BOP clade</taxon>
        <taxon>Pooideae</taxon>
        <taxon>Stipodae</taxon>
        <taxon>Brachypodieae</taxon>
        <taxon>Brachypodium</taxon>
    </lineage>
</organism>
<accession>A0A0Q3GM43</accession>
<evidence type="ECO:0000313" key="2">
    <source>
        <dbReference type="EMBL" id="KQK12200.1"/>
    </source>
</evidence>
<sequence length="339" mass="38390">MASQPPPSSPASPTTIASLRADLLREVFLRLPDLPTLVCAASTCRAFRAAVRSSPSFRRSFRALHPPPLLAFVLEPFMEVIPAFSSAWRRSDPDLVAAFGATDFFDTDHLSYQFQGPGWQICSRLCNCDGYASAAVFSSDTMEWQFFPRTTLPLREYGTAKAGRVVHGLICWADWMDDQIVVLDTATFQFSLMDLPTPLKNGESEETTFKLGETKDEKLCIVDIKENTLVAWFLTADDDGVNERWMMYRTFPLQPIVKEFTSCSMEEEGHVVVQVEAVIDGFMYLSIQNQKDTKPYQLFLSLCLETAEMKELFRDDGSRYYEEAHPYVMAWPSSLVQNK</sequence>
<evidence type="ECO:0000313" key="4">
    <source>
        <dbReference type="Proteomes" id="UP000008810"/>
    </source>
</evidence>
<dbReference type="InterPro" id="IPR056594">
    <property type="entry name" value="AT5G49610-like_b-prop"/>
</dbReference>
<feature type="domain" description="F-box protein AT5G49610-like beta-propeller" evidence="1">
    <location>
        <begin position="177"/>
        <end position="333"/>
    </location>
</feature>
<dbReference type="OrthoDB" id="686912at2759"/>
<protein>
    <recommendedName>
        <fullName evidence="1">F-box protein AT5G49610-like beta-propeller domain-containing protein</fullName>
    </recommendedName>
</protein>
<dbReference type="InParanoid" id="A0A0Q3GM43"/>
<reference evidence="3" key="3">
    <citation type="submission" date="2018-08" db="UniProtKB">
        <authorList>
            <consortium name="EnsemblPlants"/>
        </authorList>
    </citation>
    <scope>IDENTIFICATION</scope>
    <source>
        <strain evidence="3">cv. Bd21</strain>
    </source>
</reference>
<dbReference type="PANTHER" id="PTHR33207">
    <property type="entry name" value="F-BOX DOMAIN CONTAINING PROTEIN-RELATED"/>
    <property type="match status" value="1"/>
</dbReference>
<name>A0A0Q3GM43_BRADI</name>
<dbReference type="Pfam" id="PF23635">
    <property type="entry name" value="Beta-prop_AT5G49610-like"/>
    <property type="match status" value="1"/>
</dbReference>
<gene>
    <name evidence="2" type="ORF">BRADI_1g02137v3</name>
</gene>
<dbReference type="SUPFAM" id="SSF81383">
    <property type="entry name" value="F-box domain"/>
    <property type="match status" value="1"/>
</dbReference>
<reference evidence="2 3" key="1">
    <citation type="journal article" date="2010" name="Nature">
        <title>Genome sequencing and analysis of the model grass Brachypodium distachyon.</title>
        <authorList>
            <consortium name="International Brachypodium Initiative"/>
        </authorList>
    </citation>
    <scope>NUCLEOTIDE SEQUENCE [LARGE SCALE GENOMIC DNA]</scope>
    <source>
        <strain evidence="2 3">Bd21</strain>
    </source>
</reference>
<dbReference type="STRING" id="15368.A0A0Q3GM43"/>
<dbReference type="InterPro" id="IPR036047">
    <property type="entry name" value="F-box-like_dom_sf"/>
</dbReference>
<evidence type="ECO:0000259" key="1">
    <source>
        <dbReference type="Pfam" id="PF23635"/>
    </source>
</evidence>
<evidence type="ECO:0000313" key="3">
    <source>
        <dbReference type="EnsemblPlants" id="KQK12200"/>
    </source>
</evidence>
<dbReference type="EnsemblPlants" id="KQK12200">
    <property type="protein sequence ID" value="KQK12200"/>
    <property type="gene ID" value="BRADI_1g02137v3"/>
</dbReference>
<dbReference type="EMBL" id="CM000880">
    <property type="protein sequence ID" value="KQK12200.1"/>
    <property type="molecule type" value="Genomic_DNA"/>
</dbReference>
<keyword evidence="4" id="KW-1185">Reference proteome</keyword>
<dbReference type="Gramene" id="KQK12200">
    <property type="protein sequence ID" value="KQK12200"/>
    <property type="gene ID" value="BRADI_1g02137v3"/>
</dbReference>
<reference evidence="2" key="2">
    <citation type="submission" date="2017-06" db="EMBL/GenBank/DDBJ databases">
        <title>WGS assembly of Brachypodium distachyon.</title>
        <authorList>
            <consortium name="The International Brachypodium Initiative"/>
            <person name="Lucas S."/>
            <person name="Harmon-Smith M."/>
            <person name="Lail K."/>
            <person name="Tice H."/>
            <person name="Grimwood J."/>
            <person name="Bruce D."/>
            <person name="Barry K."/>
            <person name="Shu S."/>
            <person name="Lindquist E."/>
            <person name="Wang M."/>
            <person name="Pitluck S."/>
            <person name="Vogel J.P."/>
            <person name="Garvin D.F."/>
            <person name="Mockler T.C."/>
            <person name="Schmutz J."/>
            <person name="Rokhsar D."/>
            <person name="Bevan M.W."/>
        </authorList>
    </citation>
    <scope>NUCLEOTIDE SEQUENCE</scope>
    <source>
        <strain evidence="2">Bd21</strain>
    </source>
</reference>
<proteinExistence type="predicted"/>
<dbReference type="Proteomes" id="UP000008810">
    <property type="component" value="Chromosome 1"/>
</dbReference>
<dbReference type="ExpressionAtlas" id="A0A0Q3GM43">
    <property type="expression patterns" value="baseline"/>
</dbReference>